<proteinExistence type="predicted"/>
<gene>
    <name evidence="1" type="ORF">LCGC14_1677450</name>
</gene>
<protein>
    <submittedName>
        <fullName evidence="1">Uncharacterized protein</fullName>
    </submittedName>
</protein>
<sequence length="200" mass="23273">MRKNKKQIAGFLIFFISLLFVVPTVLAEVDEDKFGYATFIFTYDNPAYPHPYIQAFIYNVEYIFDGIPGTTDRYLVSFPMKDMRNHTFQVFFGGEVFEYKWKGDITETIVLPTKSIQSQVYWKDDMTLANNTAIYLWLFNGKTMWMKMTSILYTDDNGTISIDGWIMGKYLFYEAGKIPQGGVSFFIGPEVMIYQDIILI</sequence>
<dbReference type="AlphaFoldDB" id="A0A0F9KPJ0"/>
<evidence type="ECO:0000313" key="1">
    <source>
        <dbReference type="EMBL" id="KKM17275.1"/>
    </source>
</evidence>
<organism evidence="1">
    <name type="scientific">marine sediment metagenome</name>
    <dbReference type="NCBI Taxonomy" id="412755"/>
    <lineage>
        <taxon>unclassified sequences</taxon>
        <taxon>metagenomes</taxon>
        <taxon>ecological metagenomes</taxon>
    </lineage>
</organism>
<reference evidence="1" key="1">
    <citation type="journal article" date="2015" name="Nature">
        <title>Complex archaea that bridge the gap between prokaryotes and eukaryotes.</title>
        <authorList>
            <person name="Spang A."/>
            <person name="Saw J.H."/>
            <person name="Jorgensen S.L."/>
            <person name="Zaremba-Niedzwiedzka K."/>
            <person name="Martijn J."/>
            <person name="Lind A.E."/>
            <person name="van Eijk R."/>
            <person name="Schleper C."/>
            <person name="Guy L."/>
            <person name="Ettema T.J."/>
        </authorList>
    </citation>
    <scope>NUCLEOTIDE SEQUENCE</scope>
</reference>
<comment type="caution">
    <text evidence="1">The sequence shown here is derived from an EMBL/GenBank/DDBJ whole genome shotgun (WGS) entry which is preliminary data.</text>
</comment>
<name>A0A0F9KPJ0_9ZZZZ</name>
<accession>A0A0F9KPJ0</accession>
<dbReference type="EMBL" id="LAZR01014493">
    <property type="protein sequence ID" value="KKM17275.1"/>
    <property type="molecule type" value="Genomic_DNA"/>
</dbReference>